<reference evidence="2" key="1">
    <citation type="submission" date="2020-06" db="EMBL/GenBank/DDBJ databases">
        <title>WGS assembly of Ceratodon purpureus strain R40.</title>
        <authorList>
            <person name="Carey S.B."/>
            <person name="Jenkins J."/>
            <person name="Shu S."/>
            <person name="Lovell J.T."/>
            <person name="Sreedasyam A."/>
            <person name="Maumus F."/>
            <person name="Tiley G.P."/>
            <person name="Fernandez-Pozo N."/>
            <person name="Barry K."/>
            <person name="Chen C."/>
            <person name="Wang M."/>
            <person name="Lipzen A."/>
            <person name="Daum C."/>
            <person name="Saski C.A."/>
            <person name="Payton A.C."/>
            <person name="Mcbreen J.C."/>
            <person name="Conrad R.E."/>
            <person name="Kollar L.M."/>
            <person name="Olsson S."/>
            <person name="Huttunen S."/>
            <person name="Landis J.B."/>
            <person name="Wickett N.J."/>
            <person name="Johnson M.G."/>
            <person name="Rensing S.A."/>
            <person name="Grimwood J."/>
            <person name="Schmutz J."/>
            <person name="Mcdaniel S.F."/>
        </authorList>
    </citation>
    <scope>NUCLEOTIDE SEQUENCE</scope>
    <source>
        <strain evidence="2">R40</strain>
    </source>
</reference>
<sequence>MAPAVRVLVIVFLPVTYSISKACPSLLSPFLVGHCLLRGKIEFVSLCQYTGRAYQYRMRALA</sequence>
<evidence type="ECO:0000256" key="1">
    <source>
        <dbReference type="SAM" id="SignalP"/>
    </source>
</evidence>
<organism evidence="2 3">
    <name type="scientific">Ceratodon purpureus</name>
    <name type="common">Fire moss</name>
    <name type="synonym">Dicranum purpureum</name>
    <dbReference type="NCBI Taxonomy" id="3225"/>
    <lineage>
        <taxon>Eukaryota</taxon>
        <taxon>Viridiplantae</taxon>
        <taxon>Streptophyta</taxon>
        <taxon>Embryophyta</taxon>
        <taxon>Bryophyta</taxon>
        <taxon>Bryophytina</taxon>
        <taxon>Bryopsida</taxon>
        <taxon>Dicranidae</taxon>
        <taxon>Pseudoditrichales</taxon>
        <taxon>Ditrichaceae</taxon>
        <taxon>Ceratodon</taxon>
    </lineage>
</organism>
<comment type="caution">
    <text evidence="2">The sequence shown here is derived from an EMBL/GenBank/DDBJ whole genome shotgun (WGS) entry which is preliminary data.</text>
</comment>
<keyword evidence="3" id="KW-1185">Reference proteome</keyword>
<protein>
    <recommendedName>
        <fullName evidence="4">Secreted protein</fullName>
    </recommendedName>
</protein>
<dbReference type="AlphaFoldDB" id="A0A8T0HNY9"/>
<dbReference type="EMBL" id="CM026426">
    <property type="protein sequence ID" value="KAG0572592.1"/>
    <property type="molecule type" value="Genomic_DNA"/>
</dbReference>
<accession>A0A8T0HNY9</accession>
<feature type="chain" id="PRO_5035895762" description="Secreted protein" evidence="1">
    <location>
        <begin position="19"/>
        <end position="62"/>
    </location>
</feature>
<evidence type="ECO:0008006" key="4">
    <source>
        <dbReference type="Google" id="ProtNLM"/>
    </source>
</evidence>
<evidence type="ECO:0000313" key="3">
    <source>
        <dbReference type="Proteomes" id="UP000822688"/>
    </source>
</evidence>
<evidence type="ECO:0000313" key="2">
    <source>
        <dbReference type="EMBL" id="KAG0572592.1"/>
    </source>
</evidence>
<keyword evidence="1" id="KW-0732">Signal</keyword>
<feature type="signal peptide" evidence="1">
    <location>
        <begin position="1"/>
        <end position="18"/>
    </location>
</feature>
<name>A0A8T0HNY9_CERPU</name>
<gene>
    <name evidence="2" type="ORF">KC19_VG108400</name>
</gene>
<proteinExistence type="predicted"/>
<dbReference type="Proteomes" id="UP000822688">
    <property type="component" value="Chromosome V"/>
</dbReference>